<feature type="region of interest" description="Disordered" evidence="1">
    <location>
        <begin position="24"/>
        <end position="70"/>
    </location>
</feature>
<reference evidence="3 4" key="1">
    <citation type="submission" date="2019-07" db="EMBL/GenBank/DDBJ databases">
        <title>Whole genome shotgun sequence of Cerasibacillus quisquiliarum NBRC 102429.</title>
        <authorList>
            <person name="Hosoyama A."/>
            <person name="Uohara A."/>
            <person name="Ohji S."/>
            <person name="Ichikawa N."/>
        </authorList>
    </citation>
    <scope>NUCLEOTIDE SEQUENCE [LARGE SCALE GENOMIC DNA]</scope>
    <source>
        <strain evidence="3 4">NBRC 102429</strain>
    </source>
</reference>
<dbReference type="Gene3D" id="2.60.40.4170">
    <property type="match status" value="1"/>
</dbReference>
<dbReference type="AlphaFoldDB" id="A0A511UZ34"/>
<keyword evidence="2" id="KW-0732">Signal</keyword>
<feature type="compositionally biased region" description="Acidic residues" evidence="1">
    <location>
        <begin position="44"/>
        <end position="66"/>
    </location>
</feature>
<feature type="chain" id="PRO_5021701117" description="DUF5068 domain-containing protein" evidence="2">
    <location>
        <begin position="23"/>
        <end position="419"/>
    </location>
</feature>
<accession>A0A511UZ34</accession>
<dbReference type="EMBL" id="BJXW01000025">
    <property type="protein sequence ID" value="GEN31906.1"/>
    <property type="molecule type" value="Genomic_DNA"/>
</dbReference>
<keyword evidence="4" id="KW-1185">Reference proteome</keyword>
<dbReference type="PROSITE" id="PS51257">
    <property type="entry name" value="PROKAR_LIPOPROTEIN"/>
    <property type="match status" value="1"/>
</dbReference>
<feature type="signal peptide" evidence="2">
    <location>
        <begin position="1"/>
        <end position="22"/>
    </location>
</feature>
<evidence type="ECO:0000313" key="4">
    <source>
        <dbReference type="Proteomes" id="UP000321491"/>
    </source>
</evidence>
<evidence type="ECO:0000313" key="3">
    <source>
        <dbReference type="EMBL" id="GEN31906.1"/>
    </source>
</evidence>
<proteinExistence type="predicted"/>
<sequence length="419" mass="48090">MKKALAMMSIIIFTLLMLVACGKEDVSKDEPKDTTKEEVKDDEDKKEEDEIENNEEDDDGTSDDDKDLATGNIMNPAIAEETGGDVEVIYTNDNPEIEHKMNGLDVKINQYQIVRVTDMNQSSEQQFPDLEGYVITADITAKNTSKQALYYTPSFRIQTDDRYDYISSRVIYYIPEDKKLQLNGGPFEAGSEHNFYHVFLLNNEEFEKVSSLEPKFIVESGVADNKEFKGSYNEEGFFDFAVNEEQVKKLATATKFYEDKLTTDSIAEKELIYEKTDINETQELDNFKFTVEGVQYTEITPNESSKERFRNFGDNDLVALTIQVSMNNESDVMVYGDGGSAKLVVNDNEMTFLSQGMVENYHPRELNPGEEGYRQIVFIFDKKYFELYDKYELEVGPFLGKDGYEFKEKTLHFELPAPK</sequence>
<evidence type="ECO:0000256" key="2">
    <source>
        <dbReference type="SAM" id="SignalP"/>
    </source>
</evidence>
<evidence type="ECO:0008006" key="5">
    <source>
        <dbReference type="Google" id="ProtNLM"/>
    </source>
</evidence>
<dbReference type="Proteomes" id="UP000321491">
    <property type="component" value="Unassembled WGS sequence"/>
</dbReference>
<dbReference type="RefSeq" id="WP_170226704.1">
    <property type="nucleotide sequence ID" value="NZ_BJXW01000025.1"/>
</dbReference>
<feature type="compositionally biased region" description="Basic and acidic residues" evidence="1">
    <location>
        <begin position="24"/>
        <end position="43"/>
    </location>
</feature>
<dbReference type="InterPro" id="IPR031888">
    <property type="entry name" value="DUF5068"/>
</dbReference>
<protein>
    <recommendedName>
        <fullName evidence="5">DUF5068 domain-containing protein</fullName>
    </recommendedName>
</protein>
<name>A0A511UZ34_9BACI</name>
<dbReference type="Pfam" id="PF16781">
    <property type="entry name" value="DUF5068"/>
    <property type="match status" value="1"/>
</dbReference>
<organism evidence="3 4">
    <name type="scientific">Cerasibacillus quisquiliarum</name>
    <dbReference type="NCBI Taxonomy" id="227865"/>
    <lineage>
        <taxon>Bacteria</taxon>
        <taxon>Bacillati</taxon>
        <taxon>Bacillota</taxon>
        <taxon>Bacilli</taxon>
        <taxon>Bacillales</taxon>
        <taxon>Bacillaceae</taxon>
        <taxon>Cerasibacillus</taxon>
    </lineage>
</organism>
<evidence type="ECO:0000256" key="1">
    <source>
        <dbReference type="SAM" id="MobiDB-lite"/>
    </source>
</evidence>
<gene>
    <name evidence="3" type="ORF">CQU01_21440</name>
</gene>
<comment type="caution">
    <text evidence="3">The sequence shown here is derived from an EMBL/GenBank/DDBJ whole genome shotgun (WGS) entry which is preliminary data.</text>
</comment>